<comment type="caution">
    <text evidence="2">The sequence shown here is derived from an EMBL/GenBank/DDBJ whole genome shotgun (WGS) entry which is preliminary data.</text>
</comment>
<dbReference type="Proteomes" id="UP000599074">
    <property type="component" value="Unassembled WGS sequence"/>
</dbReference>
<protein>
    <submittedName>
        <fullName evidence="2">Uncharacterized protein</fullName>
    </submittedName>
</protein>
<sequence length="85" mass="9167">MIWFLVVILVAGPLLALAVTAVPLVRRLGEAGIAVRRLGLRVAEAQRLVPAVTALQQRAEQMQRDLAAVQDKAAGARKDRQSTGR</sequence>
<evidence type="ECO:0000256" key="1">
    <source>
        <dbReference type="SAM" id="Coils"/>
    </source>
</evidence>
<dbReference type="RefSeq" id="WP_168114476.1">
    <property type="nucleotide sequence ID" value="NZ_BOON01000018.1"/>
</dbReference>
<evidence type="ECO:0000313" key="2">
    <source>
        <dbReference type="EMBL" id="GII22461.1"/>
    </source>
</evidence>
<feature type="coiled-coil region" evidence="1">
    <location>
        <begin position="52"/>
        <end position="79"/>
    </location>
</feature>
<proteinExistence type="predicted"/>
<dbReference type="AlphaFoldDB" id="A0A8J3X0A2"/>
<reference evidence="2" key="1">
    <citation type="submission" date="2021-01" db="EMBL/GenBank/DDBJ databases">
        <title>Whole genome shotgun sequence of Planosporangium mesophilum NBRC 109066.</title>
        <authorList>
            <person name="Komaki H."/>
            <person name="Tamura T."/>
        </authorList>
    </citation>
    <scope>NUCLEOTIDE SEQUENCE</scope>
    <source>
        <strain evidence="2">NBRC 109066</strain>
    </source>
</reference>
<organism evidence="2 3">
    <name type="scientific">Planosporangium mesophilum</name>
    <dbReference type="NCBI Taxonomy" id="689768"/>
    <lineage>
        <taxon>Bacteria</taxon>
        <taxon>Bacillati</taxon>
        <taxon>Actinomycetota</taxon>
        <taxon>Actinomycetes</taxon>
        <taxon>Micromonosporales</taxon>
        <taxon>Micromonosporaceae</taxon>
        <taxon>Planosporangium</taxon>
    </lineage>
</organism>
<accession>A0A8J3X0A2</accession>
<gene>
    <name evidence="2" type="ORF">Pme01_20580</name>
</gene>
<evidence type="ECO:0000313" key="3">
    <source>
        <dbReference type="Proteomes" id="UP000599074"/>
    </source>
</evidence>
<dbReference type="EMBL" id="BOON01000018">
    <property type="protein sequence ID" value="GII22461.1"/>
    <property type="molecule type" value="Genomic_DNA"/>
</dbReference>
<name>A0A8J3X0A2_9ACTN</name>
<keyword evidence="3" id="KW-1185">Reference proteome</keyword>
<keyword evidence="1" id="KW-0175">Coiled coil</keyword>